<comment type="caution">
    <text evidence="1">The sequence shown here is derived from an EMBL/GenBank/DDBJ whole genome shotgun (WGS) entry which is preliminary data.</text>
</comment>
<evidence type="ECO:0000313" key="1">
    <source>
        <dbReference type="EMBL" id="KAK6626722.1"/>
    </source>
</evidence>
<name>A0ABR1AS03_POLSC</name>
<proteinExistence type="predicted"/>
<dbReference type="EMBL" id="JAWJWF010000045">
    <property type="protein sequence ID" value="KAK6626722.1"/>
    <property type="molecule type" value="Genomic_DNA"/>
</dbReference>
<gene>
    <name evidence="1" type="ORF">RUM44_009199</name>
</gene>
<accession>A0ABR1AS03</accession>
<organism evidence="1 2">
    <name type="scientific">Polyplax serrata</name>
    <name type="common">Common mouse louse</name>
    <dbReference type="NCBI Taxonomy" id="468196"/>
    <lineage>
        <taxon>Eukaryota</taxon>
        <taxon>Metazoa</taxon>
        <taxon>Ecdysozoa</taxon>
        <taxon>Arthropoda</taxon>
        <taxon>Hexapoda</taxon>
        <taxon>Insecta</taxon>
        <taxon>Pterygota</taxon>
        <taxon>Neoptera</taxon>
        <taxon>Paraneoptera</taxon>
        <taxon>Psocodea</taxon>
        <taxon>Troctomorpha</taxon>
        <taxon>Phthiraptera</taxon>
        <taxon>Anoplura</taxon>
        <taxon>Polyplacidae</taxon>
        <taxon>Polyplax</taxon>
    </lineage>
</organism>
<keyword evidence="2" id="KW-1185">Reference proteome</keyword>
<reference evidence="1 2" key="1">
    <citation type="submission" date="2023-09" db="EMBL/GenBank/DDBJ databases">
        <title>Genomes of two closely related lineages of the louse Polyplax serrata with different host specificities.</title>
        <authorList>
            <person name="Martinu J."/>
            <person name="Tarabai H."/>
            <person name="Stefka J."/>
            <person name="Hypsa V."/>
        </authorList>
    </citation>
    <scope>NUCLEOTIDE SEQUENCE [LARGE SCALE GENOMIC DNA]</scope>
    <source>
        <strain evidence="1">98ZLc_SE</strain>
    </source>
</reference>
<evidence type="ECO:0000313" key="2">
    <source>
        <dbReference type="Proteomes" id="UP001359485"/>
    </source>
</evidence>
<sequence length="104" mass="11878">MGFWVRSQGRKNGLYGNHGSGGIYYPAACSWIIDFLSEREKEEGMIKVYGEAVEPEKEESGRIFERSVYLHFRLGGIQRRLAVTLAGLQKEALNVCRRHVETKD</sequence>
<protein>
    <submittedName>
        <fullName evidence="1">Uncharacterized protein</fullName>
    </submittedName>
</protein>
<dbReference type="Proteomes" id="UP001359485">
    <property type="component" value="Unassembled WGS sequence"/>
</dbReference>